<sequence length="209" mass="23446">MNSHSDSFTAPFWVDEDYDRQNASDGVSRYGAYVRDRLDIAFAECWDDGDESSIRLAEFAAAAWRTATGPVMVPGYVRHKSRVLGVRVERSNWDGSLIATVSLVAPWPAELAHSSGWQRGPRWRDWPTELRGKGYDFVHPSEKDVTESPFLQASLAVTFPVTLDRMPEAPADPRDDVVGRAQLTVQVLAAELNHIVRPVLDVLDGRWPR</sequence>
<evidence type="ECO:0000313" key="1">
    <source>
        <dbReference type="EMBL" id="TYB38410.1"/>
    </source>
</evidence>
<name>A0A5D0N1R1_9ACTN</name>
<proteinExistence type="predicted"/>
<dbReference type="AlphaFoldDB" id="A0A5D0N1R1"/>
<evidence type="ECO:0000313" key="2">
    <source>
        <dbReference type="Proteomes" id="UP000323380"/>
    </source>
</evidence>
<comment type="caution">
    <text evidence="1">The sequence shown here is derived from an EMBL/GenBank/DDBJ whole genome shotgun (WGS) entry which is preliminary data.</text>
</comment>
<dbReference type="STRING" id="1220554.GCA_001552135_03809"/>
<keyword evidence="2" id="KW-1185">Reference proteome</keyword>
<gene>
    <name evidence="1" type="ORF">FXF69_41465</name>
</gene>
<accession>A0A5D0N1R1</accession>
<organism evidence="1 2">
    <name type="scientific">Actinomadura chibensis</name>
    <dbReference type="NCBI Taxonomy" id="392828"/>
    <lineage>
        <taxon>Bacteria</taxon>
        <taxon>Bacillati</taxon>
        <taxon>Actinomycetota</taxon>
        <taxon>Actinomycetes</taxon>
        <taxon>Streptosporangiales</taxon>
        <taxon>Thermomonosporaceae</taxon>
        <taxon>Actinomadura</taxon>
    </lineage>
</organism>
<protein>
    <submittedName>
        <fullName evidence="1">Uncharacterized protein</fullName>
    </submittedName>
</protein>
<dbReference type="EMBL" id="VSFG01000016">
    <property type="protein sequence ID" value="TYB38410.1"/>
    <property type="molecule type" value="Genomic_DNA"/>
</dbReference>
<reference evidence="1 2" key="1">
    <citation type="submission" date="2019-08" db="EMBL/GenBank/DDBJ databases">
        <title>Actinomadura sp. nov. CYP1-5 isolated from mountain soil.</title>
        <authorList>
            <person name="Songsumanus A."/>
            <person name="Kuncharoen N."/>
            <person name="Kudo T."/>
            <person name="Yuki M."/>
            <person name="Igarashi Y."/>
            <person name="Tanasupawat S."/>
        </authorList>
    </citation>
    <scope>NUCLEOTIDE SEQUENCE [LARGE SCALE GENOMIC DNA]</scope>
    <source>
        <strain evidence="1 2">JCM 14158</strain>
    </source>
</reference>
<dbReference type="RefSeq" id="WP_067892972.1">
    <property type="nucleotide sequence ID" value="NZ_VSFG01000016.1"/>
</dbReference>
<dbReference type="Proteomes" id="UP000323380">
    <property type="component" value="Unassembled WGS sequence"/>
</dbReference>